<dbReference type="InterPro" id="IPR013085">
    <property type="entry name" value="U1-CZ_Znf_C2H2"/>
</dbReference>
<evidence type="ECO:0000256" key="4">
    <source>
        <dbReference type="SAM" id="MobiDB-lite"/>
    </source>
</evidence>
<dbReference type="InterPro" id="IPR036236">
    <property type="entry name" value="Znf_C2H2_sf"/>
</dbReference>
<proteinExistence type="predicted"/>
<reference evidence="6 7" key="1">
    <citation type="journal article" date="2016" name="Mol. Biol. Evol.">
        <title>Genome-Wide Survey of Gut Fungi (Harpellales) Reveals the First Horizontally Transferred Ubiquitin Gene from a Mosquito Host.</title>
        <authorList>
            <person name="Wang Y."/>
            <person name="White M.M."/>
            <person name="Kvist S."/>
            <person name="Moncalvo J.M."/>
        </authorList>
    </citation>
    <scope>NUCLEOTIDE SEQUENCE [LARGE SCALE GENOMIC DNA]</scope>
    <source>
        <strain evidence="6 7">ALG-7-W6</strain>
    </source>
</reference>
<dbReference type="GO" id="GO:0003723">
    <property type="term" value="F:RNA binding"/>
    <property type="evidence" value="ECO:0007669"/>
    <property type="project" value="TreeGrafter"/>
</dbReference>
<dbReference type="Gene3D" id="3.30.160.60">
    <property type="entry name" value="Classic Zinc Finger"/>
    <property type="match status" value="1"/>
</dbReference>
<comment type="caution">
    <text evidence="6">The sequence shown here is derived from an EMBL/GenBank/DDBJ whole genome shotgun (WGS) entry which is preliminary data.</text>
</comment>
<dbReference type="SUPFAM" id="SSF57667">
    <property type="entry name" value="beta-beta-alpha zinc fingers"/>
    <property type="match status" value="1"/>
</dbReference>
<evidence type="ECO:0000259" key="5">
    <source>
        <dbReference type="SMART" id="SM00451"/>
    </source>
</evidence>
<dbReference type="GO" id="GO:0071011">
    <property type="term" value="C:precatalytic spliceosome"/>
    <property type="evidence" value="ECO:0007669"/>
    <property type="project" value="TreeGrafter"/>
</dbReference>
<keyword evidence="7" id="KW-1185">Reference proteome</keyword>
<dbReference type="STRING" id="133383.A0A1R0GXY1"/>
<gene>
    <name evidence="6" type="ORF">AYI68_g4141</name>
</gene>
<keyword evidence="3" id="KW-0862">Zinc</keyword>
<dbReference type="InterPro" id="IPR003604">
    <property type="entry name" value="Matrin/U1-like-C_Znf_C2H2"/>
</dbReference>
<dbReference type="GO" id="GO:0000398">
    <property type="term" value="P:mRNA splicing, via spliceosome"/>
    <property type="evidence" value="ECO:0007669"/>
    <property type="project" value="InterPro"/>
</dbReference>
<evidence type="ECO:0000256" key="1">
    <source>
        <dbReference type="ARBA" id="ARBA00022723"/>
    </source>
</evidence>
<dbReference type="Pfam" id="PF06220">
    <property type="entry name" value="zf-U1"/>
    <property type="match status" value="1"/>
</dbReference>
<feature type="region of interest" description="Disordered" evidence="4">
    <location>
        <begin position="174"/>
        <end position="255"/>
    </location>
</feature>
<feature type="domain" description="U1-type" evidence="5">
    <location>
        <begin position="15"/>
        <end position="50"/>
    </location>
</feature>
<name>A0A1R0GXY1_9FUNG</name>
<feature type="compositionally biased region" description="Polar residues" evidence="4">
    <location>
        <begin position="226"/>
        <end position="236"/>
    </location>
</feature>
<dbReference type="EMBL" id="LSSL01002195">
    <property type="protein sequence ID" value="OLY81747.1"/>
    <property type="molecule type" value="Genomic_DNA"/>
</dbReference>
<sequence>MFSKLRKWSEYWKSTNKHWCIYCKIFITDNKPSRSIHEKGTKHALNVQQYLQDVDSQKKKQIRKDNKVANILSGIENAANKSFLDDAALGHTSASDYSRAQTISLEAAAKLERKIKNKETKKALKDPIPAYTPDPVYPVENEVEYAGVKDSAGLGPWLPVIPQLNTDTTIYTHTNSSYTSKSSNHTSTSNDRPSEKRPLDDTDDPDDLGSFDLDKKLPVPPPTTTLASKNQKSDSSPAVFKKRKKPQNIISKKSS</sequence>
<evidence type="ECO:0000256" key="2">
    <source>
        <dbReference type="ARBA" id="ARBA00022771"/>
    </source>
</evidence>
<dbReference type="SMART" id="SM00451">
    <property type="entry name" value="ZnF_U1"/>
    <property type="match status" value="1"/>
</dbReference>
<dbReference type="Proteomes" id="UP000187455">
    <property type="component" value="Unassembled WGS sequence"/>
</dbReference>
<protein>
    <submittedName>
        <fullName evidence="6">WW domain-binding protein 4</fullName>
    </submittedName>
</protein>
<accession>A0A1R0GXY1</accession>
<evidence type="ECO:0000313" key="6">
    <source>
        <dbReference type="EMBL" id="OLY81747.1"/>
    </source>
</evidence>
<dbReference type="PANTHER" id="PTHR13173:SF10">
    <property type="entry name" value="WW DOMAIN-BINDING PROTEIN 4"/>
    <property type="match status" value="1"/>
</dbReference>
<dbReference type="InterPro" id="IPR040023">
    <property type="entry name" value="WBP4"/>
</dbReference>
<evidence type="ECO:0000256" key="3">
    <source>
        <dbReference type="ARBA" id="ARBA00022833"/>
    </source>
</evidence>
<dbReference type="GO" id="GO:0008270">
    <property type="term" value="F:zinc ion binding"/>
    <property type="evidence" value="ECO:0007669"/>
    <property type="project" value="UniProtKB-KW"/>
</dbReference>
<keyword evidence="1" id="KW-0479">Metal-binding</keyword>
<dbReference type="AlphaFoldDB" id="A0A1R0GXY1"/>
<keyword evidence="2" id="KW-0863">Zinc-finger</keyword>
<evidence type="ECO:0000313" key="7">
    <source>
        <dbReference type="Proteomes" id="UP000187455"/>
    </source>
</evidence>
<feature type="compositionally biased region" description="Low complexity" evidence="4">
    <location>
        <begin position="174"/>
        <end position="190"/>
    </location>
</feature>
<dbReference type="OrthoDB" id="5598432at2759"/>
<organism evidence="6 7">
    <name type="scientific">Smittium mucronatum</name>
    <dbReference type="NCBI Taxonomy" id="133383"/>
    <lineage>
        <taxon>Eukaryota</taxon>
        <taxon>Fungi</taxon>
        <taxon>Fungi incertae sedis</taxon>
        <taxon>Zoopagomycota</taxon>
        <taxon>Kickxellomycotina</taxon>
        <taxon>Harpellomycetes</taxon>
        <taxon>Harpellales</taxon>
        <taxon>Legeriomycetaceae</taxon>
        <taxon>Smittium</taxon>
    </lineage>
</organism>
<dbReference type="PANTHER" id="PTHR13173">
    <property type="entry name" value="WW DOMAIN BINDING PROTEIN 4"/>
    <property type="match status" value="1"/>
</dbReference>